<dbReference type="InterPro" id="IPR020471">
    <property type="entry name" value="AKR"/>
</dbReference>
<dbReference type="Proteomes" id="UP001056539">
    <property type="component" value="Chromosome"/>
</dbReference>
<dbReference type="EMBL" id="CP073355">
    <property type="protein sequence ID" value="URA09337.1"/>
    <property type="molecule type" value="Genomic_DNA"/>
</dbReference>
<dbReference type="PRINTS" id="PR00069">
    <property type="entry name" value="ALDKETRDTASE"/>
</dbReference>
<organism evidence="3 4">
    <name type="scientific">Thermospira aquatica</name>
    <dbReference type="NCBI Taxonomy" id="2828656"/>
    <lineage>
        <taxon>Bacteria</taxon>
        <taxon>Pseudomonadati</taxon>
        <taxon>Spirochaetota</taxon>
        <taxon>Spirochaetia</taxon>
        <taxon>Brevinematales</taxon>
        <taxon>Thermospiraceae</taxon>
        <taxon>Thermospira</taxon>
    </lineage>
</organism>
<dbReference type="KEGG" id="taqu:KDW03_07530"/>
<evidence type="ECO:0000313" key="3">
    <source>
        <dbReference type="EMBL" id="URA09337.1"/>
    </source>
</evidence>
<dbReference type="RefSeq" id="WP_271434464.1">
    <property type="nucleotide sequence ID" value="NZ_CP073355.1"/>
</dbReference>
<evidence type="ECO:0000313" key="4">
    <source>
        <dbReference type="Proteomes" id="UP001056539"/>
    </source>
</evidence>
<dbReference type="GO" id="GO:0005829">
    <property type="term" value="C:cytosol"/>
    <property type="evidence" value="ECO:0007669"/>
    <property type="project" value="TreeGrafter"/>
</dbReference>
<dbReference type="Gene3D" id="3.20.20.100">
    <property type="entry name" value="NADP-dependent oxidoreductase domain"/>
    <property type="match status" value="1"/>
</dbReference>
<reference evidence="3" key="2">
    <citation type="submission" date="2022-06" db="EMBL/GenBank/DDBJ databases">
        <title>Thermospira aquatica gen. nov., sp. nov.</title>
        <authorList>
            <person name="Ben Ali Gam Z."/>
            <person name="Labat M."/>
        </authorList>
    </citation>
    <scope>NUCLEOTIDE SEQUENCE</scope>
    <source>
        <strain evidence="3">F1F22</strain>
    </source>
</reference>
<dbReference type="InterPro" id="IPR023210">
    <property type="entry name" value="NADP_OxRdtase_dom"/>
</dbReference>
<keyword evidence="1" id="KW-0560">Oxidoreductase</keyword>
<dbReference type="InterPro" id="IPR036812">
    <property type="entry name" value="NAD(P)_OxRdtase_dom_sf"/>
</dbReference>
<evidence type="ECO:0000256" key="1">
    <source>
        <dbReference type="ARBA" id="ARBA00023002"/>
    </source>
</evidence>
<keyword evidence="4" id="KW-1185">Reference proteome</keyword>
<protein>
    <submittedName>
        <fullName evidence="3">Aldo/keto reductase</fullName>
    </submittedName>
</protein>
<reference evidence="3" key="1">
    <citation type="submission" date="2021-04" db="EMBL/GenBank/DDBJ databases">
        <authorList>
            <person name="Postec A."/>
        </authorList>
    </citation>
    <scope>NUCLEOTIDE SEQUENCE</scope>
    <source>
        <strain evidence="3">F1F22</strain>
    </source>
</reference>
<feature type="domain" description="NADP-dependent oxidoreductase" evidence="2">
    <location>
        <begin position="16"/>
        <end position="276"/>
    </location>
</feature>
<dbReference type="InterPro" id="IPR050523">
    <property type="entry name" value="AKR_Detox_Biosynth"/>
</dbReference>
<accession>A0AAX3BAN2</accession>
<evidence type="ECO:0000259" key="2">
    <source>
        <dbReference type="Pfam" id="PF00248"/>
    </source>
</evidence>
<dbReference type="InterPro" id="IPR018170">
    <property type="entry name" value="Aldo/ket_reductase_CS"/>
</dbReference>
<dbReference type="PROSITE" id="PS00062">
    <property type="entry name" value="ALDOKETO_REDUCTASE_2"/>
    <property type="match status" value="1"/>
</dbReference>
<proteinExistence type="predicted"/>
<dbReference type="PANTHER" id="PTHR43364">
    <property type="entry name" value="NADH-SPECIFIC METHYLGLYOXAL REDUCTASE-RELATED"/>
    <property type="match status" value="1"/>
</dbReference>
<dbReference type="AlphaFoldDB" id="A0AAX3BAN2"/>
<dbReference type="SUPFAM" id="SSF51430">
    <property type="entry name" value="NAD(P)-linked oxidoreductase"/>
    <property type="match status" value="1"/>
</dbReference>
<dbReference type="PANTHER" id="PTHR43364:SF4">
    <property type="entry name" value="NAD(P)-LINKED OXIDOREDUCTASE SUPERFAMILY PROTEIN"/>
    <property type="match status" value="1"/>
</dbReference>
<name>A0AAX3BAN2_9SPIR</name>
<gene>
    <name evidence="3" type="ORF">KDW03_07530</name>
</gene>
<dbReference type="GO" id="GO:0016491">
    <property type="term" value="F:oxidoreductase activity"/>
    <property type="evidence" value="ECO:0007669"/>
    <property type="project" value="UniProtKB-KW"/>
</dbReference>
<dbReference type="Pfam" id="PF00248">
    <property type="entry name" value="Aldo_ket_red"/>
    <property type="match status" value="1"/>
</dbReference>
<sequence>MIYRKLGNNGPTVSILGYGGWALGEEGWPDVESSSALSSLEVAFEEGITLYDTAPFYGRGLSEKRIGEVLASVRHQIVIATKCGIHWNDKKIWLSLSRDDILREVEESLTRLRTDFIDLYQIHWYDQKTPLREVFLTLKELQKQGIIRHIGVCNFPLPLLRKASTMAPLVSFQGEYNLLKRDVENDILPFCRENDIGFLAYSPLAQGLLAGRAFDPFSRAKDVRKHHPMYRRLSPFPAVTLHEALSFLLEKKEVSSLLISMTKPHHVKQNVQLIEKILNHSPNMDLR</sequence>